<sequence length="288" mass="32590">MFDTMNVNDSIGMNTQLSSYASGRRDLFGTVQDSTSFRQQRLGVYLLSDLFTAGFMSASEFVHDKRLVTLARDKTTTYTGETFDQWDLDVLIHCVTRSSVVNGHTQKVLIEPGKLLRSMNLRNTEMNQDHVFSSLWRLHTGSIMIIGKGYRYMTRLIDRVLLDEKEGNCLVEVNTDIVSSLKHERNLSLDVETRNYFRRNGLAKWLHGAVMTFKGGFVADTDSLHALCGAPARSKHLFPTRLIKALEIMEECCAIKSWKVEENSVMVVPNCMRNNGIACGYISPTCIK</sequence>
<dbReference type="RefSeq" id="WP_229591731.1">
    <property type="nucleotide sequence ID" value="NZ_AP024485.1"/>
</dbReference>
<proteinExistence type="predicted"/>
<name>A0ABN6EY72_9BACT</name>
<organism evidence="1 2">
    <name type="scientific">Pseudodesulfovibrio sediminis</name>
    <dbReference type="NCBI Taxonomy" id="2810563"/>
    <lineage>
        <taxon>Bacteria</taxon>
        <taxon>Pseudomonadati</taxon>
        <taxon>Thermodesulfobacteriota</taxon>
        <taxon>Desulfovibrionia</taxon>
        <taxon>Desulfovibrionales</taxon>
        <taxon>Desulfovibrionaceae</taxon>
    </lineage>
</organism>
<accession>A0ABN6EY72</accession>
<evidence type="ECO:0000313" key="2">
    <source>
        <dbReference type="Proteomes" id="UP001053296"/>
    </source>
</evidence>
<gene>
    <name evidence="1" type="ORF">PSDVSF_30150</name>
</gene>
<dbReference type="EMBL" id="AP024485">
    <property type="protein sequence ID" value="BCS89773.1"/>
    <property type="molecule type" value="Genomic_DNA"/>
</dbReference>
<dbReference type="Proteomes" id="UP001053296">
    <property type="component" value="Chromosome"/>
</dbReference>
<protein>
    <submittedName>
        <fullName evidence="1">Uncharacterized protein</fullName>
    </submittedName>
</protein>
<keyword evidence="2" id="KW-1185">Reference proteome</keyword>
<reference evidence="1" key="1">
    <citation type="journal article" date="2022" name="Arch. Microbiol.">
        <title>Pseudodesulfovibrio sediminis sp. nov., a mesophilic and neutrophilic sulfate-reducing bacterium isolated from sediment of a brackish lake.</title>
        <authorList>
            <person name="Takahashi A."/>
            <person name="Kojima H."/>
            <person name="Watanabe M."/>
            <person name="Fukui M."/>
        </authorList>
    </citation>
    <scope>NUCLEOTIDE SEQUENCE</scope>
    <source>
        <strain evidence="1">SF6</strain>
    </source>
</reference>
<evidence type="ECO:0000313" key="1">
    <source>
        <dbReference type="EMBL" id="BCS89773.1"/>
    </source>
</evidence>